<gene>
    <name evidence="1" type="ORF">NM688_g7877</name>
</gene>
<keyword evidence="2" id="KW-1185">Reference proteome</keyword>
<comment type="caution">
    <text evidence="1">The sequence shown here is derived from an EMBL/GenBank/DDBJ whole genome shotgun (WGS) entry which is preliminary data.</text>
</comment>
<reference evidence="1" key="1">
    <citation type="submission" date="2022-07" db="EMBL/GenBank/DDBJ databases">
        <title>Genome Sequence of Phlebia brevispora.</title>
        <authorList>
            <person name="Buettner E."/>
        </authorList>
    </citation>
    <scope>NUCLEOTIDE SEQUENCE</scope>
    <source>
        <strain evidence="1">MPL23</strain>
    </source>
</reference>
<accession>A0ACC1S047</accession>
<organism evidence="1 2">
    <name type="scientific">Phlebia brevispora</name>
    <dbReference type="NCBI Taxonomy" id="194682"/>
    <lineage>
        <taxon>Eukaryota</taxon>
        <taxon>Fungi</taxon>
        <taxon>Dikarya</taxon>
        <taxon>Basidiomycota</taxon>
        <taxon>Agaricomycotina</taxon>
        <taxon>Agaricomycetes</taxon>
        <taxon>Polyporales</taxon>
        <taxon>Meruliaceae</taxon>
        <taxon>Phlebia</taxon>
    </lineage>
</organism>
<name>A0ACC1S047_9APHY</name>
<sequence length="729" mass="81981">MSSDATLQHEELTSSSTGPVLPQRESFGPSDAEKLLAAAKAAERNETAESVEAWEAVLNAMSEFDEKLISDWTDDLQNLLTFAGLFSAVVTAFVVLSYALLERGSDDATAMIVTGISQQVASFKISSGYINSTIPAASLGPFVTTKLDVQLNTLWFLSLAMSLVASLFDIMVQQWLREYRTPTHSSVREAVRLRELRRRAFHDWAVPVIISTIPILLQIALLLFLTGVCYLLLSLNKSVFKPFVIFLALALLLFAATILMPLFFRTCAYKSPTSFALLWFIQSCLIVLSIVATALVLVPPWVITWAVSHAVSSYMPSLQARTQVWATRTRKRVERTWSRILQPIRKIPIHRRSSGNEFWVARERAALPDAKHLDERALTWVLPWLPQEQLPLLKRCLGELSREERIRVVVKWIGQTLNASASGLRIAEGSILDSSILSRIDSHFAERYSDVLMDALPEIWMSPKSPIECKYGSTVLTMLQEIATNHRRDNKPFLSWYTQRLMKLRHSQQPLRVTSESSTVRLPAVYLMQCTVVLDNIFGERDVAKLFSWAEERMQSSIDSSEDGLYWINSFEILFASTATVLSVVAKQQDRMKDPNTAQRILDLLTKLTKVVHQEQERIRTLIAKADEWCTDGVPFFTLPAFTSLCESIVLLAGSGYLWTKASCPSRDFVRALVDLFSNEVSFAHASTVLEALDCVTEESPSPGASDDYVEPIVQRSMYKPLYTHAHDA</sequence>
<dbReference type="EMBL" id="JANHOG010001957">
    <property type="protein sequence ID" value="KAJ3529260.1"/>
    <property type="molecule type" value="Genomic_DNA"/>
</dbReference>
<dbReference type="Proteomes" id="UP001148662">
    <property type="component" value="Unassembled WGS sequence"/>
</dbReference>
<proteinExistence type="predicted"/>
<evidence type="ECO:0000313" key="1">
    <source>
        <dbReference type="EMBL" id="KAJ3529260.1"/>
    </source>
</evidence>
<evidence type="ECO:0000313" key="2">
    <source>
        <dbReference type="Proteomes" id="UP001148662"/>
    </source>
</evidence>
<protein>
    <submittedName>
        <fullName evidence="1">Uncharacterized protein</fullName>
    </submittedName>
</protein>